<evidence type="ECO:0000313" key="2">
    <source>
        <dbReference type="Proteomes" id="UP001200145"/>
    </source>
</evidence>
<reference evidence="1 2" key="1">
    <citation type="submission" date="2022-01" db="EMBL/GenBank/DDBJ databases">
        <title>Flavihumibacter sp. nov., isolated from sediment of a river.</title>
        <authorList>
            <person name="Liu H."/>
        </authorList>
    </citation>
    <scope>NUCLEOTIDE SEQUENCE [LARGE SCALE GENOMIC DNA]</scope>
    <source>
        <strain evidence="1 2">RY-1</strain>
    </source>
</reference>
<protein>
    <submittedName>
        <fullName evidence="1">Uncharacterized protein</fullName>
    </submittedName>
</protein>
<accession>A0ABS9BC01</accession>
<proteinExistence type="predicted"/>
<organism evidence="1 2">
    <name type="scientific">Flavihumibacter fluminis</name>
    <dbReference type="NCBI Taxonomy" id="2909236"/>
    <lineage>
        <taxon>Bacteria</taxon>
        <taxon>Pseudomonadati</taxon>
        <taxon>Bacteroidota</taxon>
        <taxon>Chitinophagia</taxon>
        <taxon>Chitinophagales</taxon>
        <taxon>Chitinophagaceae</taxon>
        <taxon>Flavihumibacter</taxon>
    </lineage>
</organism>
<dbReference type="Proteomes" id="UP001200145">
    <property type="component" value="Unassembled WGS sequence"/>
</dbReference>
<keyword evidence="2" id="KW-1185">Reference proteome</keyword>
<evidence type="ECO:0000313" key="1">
    <source>
        <dbReference type="EMBL" id="MCF1713128.1"/>
    </source>
</evidence>
<dbReference type="RefSeq" id="WP_234863559.1">
    <property type="nucleotide sequence ID" value="NZ_JAKEVY010000001.1"/>
</dbReference>
<name>A0ABS9BC01_9BACT</name>
<sequence>MHRLILISLLCIGLRSEAQTLAGSWYGKADVVLDGTFNNYLTQLIIKQKGNKVEGIFGYYFRNGYQSFYVKGTYDPKTRQVTIKDIPVVFYKENSIDGVTCNMSFEGTLRVSKVGSFVRGNFLSDGQYKYTCPELRVLFSLDSLVQEDSVINEGLAKKVWQPSVEDVIVMDDEDGPEIRKATTLPGLTRETVKGPSLDANSLISRFKQRQTIITSELKVSSDSIRVSFYDNGDIDGDSISVFLNGTPVLEKQMISAKATTIYIKLDPSKEFHDLAMFAENLGRIPPNTALMVVYDGDTPQEVFLSSNLQQNGSVRIRKKEVKSQK</sequence>
<comment type="caution">
    <text evidence="1">The sequence shown here is derived from an EMBL/GenBank/DDBJ whole genome shotgun (WGS) entry which is preliminary data.</text>
</comment>
<dbReference type="EMBL" id="JAKEVY010000001">
    <property type="protein sequence ID" value="MCF1713128.1"/>
    <property type="molecule type" value="Genomic_DNA"/>
</dbReference>
<gene>
    <name evidence="1" type="ORF">L0U88_00620</name>
</gene>